<comment type="caution">
    <text evidence="3">The sequence shown here is derived from an EMBL/GenBank/DDBJ whole genome shotgun (WGS) entry which is preliminary data.</text>
</comment>
<reference evidence="3 4" key="1">
    <citation type="submission" date="2020-02" db="EMBL/GenBank/DDBJ databases">
        <title>Streptomyces malaysiensis DSM14702 (JHCC583434, PFL_A843) Genome sequencing and assembly.</title>
        <authorList>
            <person name="Samborskyy M."/>
        </authorList>
    </citation>
    <scope>NUCLEOTIDE SEQUENCE [LARGE SCALE GENOMIC DNA]</scope>
    <source>
        <strain evidence="3 4">DSM 14702</strain>
    </source>
</reference>
<organism evidence="3 4">
    <name type="scientific">Streptomyces malaysiensis</name>
    <dbReference type="NCBI Taxonomy" id="92644"/>
    <lineage>
        <taxon>Bacteria</taxon>
        <taxon>Bacillati</taxon>
        <taxon>Actinomycetota</taxon>
        <taxon>Actinomycetes</taxon>
        <taxon>Kitasatosporales</taxon>
        <taxon>Streptomycetaceae</taxon>
        <taxon>Streptomyces</taxon>
        <taxon>Streptomyces violaceusniger group</taxon>
    </lineage>
</organism>
<dbReference type="Pfam" id="PF00497">
    <property type="entry name" value="SBP_bac_3"/>
    <property type="match status" value="1"/>
</dbReference>
<dbReference type="AlphaFoldDB" id="A0A7X5WXY0"/>
<name>A0A7X5WXY0_STRMQ</name>
<sequence length="305" mass="31918">MNVEIRRTCAVLAAVGLGVGAGACGREPEGGAPAPAHVQVQASPEVAALVPDQIKRRGTLRVAIPDTGVPLATKEDGELRGMDPGLAKALAQVMGLKYQPQMIPFSSALPGLQAGRYDISFGEFYVTAERVKVADFVTAWRDFSSFVVRKDAAVKPRSLTDVCGIHVGAMNGSVELKFLNDAQADCKTQGKKPITIQAFPSISAGVLALSSSRVQAVLSNRGGGENAIARGQSFTLVGQIGGGPCATAVARTAYSEQMLKAIRKAYEILMANGAYSKILKANNTSYGAIDNPAVYTSGASLPEYE</sequence>
<keyword evidence="1" id="KW-0732">Signal</keyword>
<evidence type="ECO:0000256" key="1">
    <source>
        <dbReference type="ARBA" id="ARBA00022729"/>
    </source>
</evidence>
<dbReference type="SMART" id="SM00062">
    <property type="entry name" value="PBPb"/>
    <property type="match status" value="1"/>
</dbReference>
<dbReference type="RefSeq" id="WP_167499415.1">
    <property type="nucleotide sequence ID" value="NZ_JAALLH010000001.1"/>
</dbReference>
<proteinExistence type="predicted"/>
<evidence type="ECO:0000313" key="3">
    <source>
        <dbReference type="EMBL" id="NIY62260.1"/>
    </source>
</evidence>
<dbReference type="Proteomes" id="UP000536624">
    <property type="component" value="Unassembled WGS sequence"/>
</dbReference>
<feature type="domain" description="Solute-binding protein family 3/N-terminal" evidence="2">
    <location>
        <begin position="59"/>
        <end position="282"/>
    </location>
</feature>
<dbReference type="PROSITE" id="PS51257">
    <property type="entry name" value="PROKAR_LIPOPROTEIN"/>
    <property type="match status" value="1"/>
</dbReference>
<gene>
    <name evidence="3" type="ORF">SMALB_0164</name>
</gene>
<evidence type="ECO:0000259" key="2">
    <source>
        <dbReference type="SMART" id="SM00062"/>
    </source>
</evidence>
<accession>A0A7X5WXY0</accession>
<dbReference type="EMBL" id="JAALLH010000001">
    <property type="protein sequence ID" value="NIY62260.1"/>
    <property type="molecule type" value="Genomic_DNA"/>
</dbReference>
<dbReference type="PANTHER" id="PTHR35936">
    <property type="entry name" value="MEMBRANE-BOUND LYTIC MUREIN TRANSGLYCOSYLASE F"/>
    <property type="match status" value="1"/>
</dbReference>
<dbReference type="Gene3D" id="3.40.190.10">
    <property type="entry name" value="Periplasmic binding protein-like II"/>
    <property type="match status" value="2"/>
</dbReference>
<dbReference type="InterPro" id="IPR001638">
    <property type="entry name" value="Solute-binding_3/MltF_N"/>
</dbReference>
<protein>
    <submittedName>
        <fullName evidence="3">ABC transporter substrate-binding protein</fullName>
    </submittedName>
</protein>
<dbReference type="SUPFAM" id="SSF53850">
    <property type="entry name" value="Periplasmic binding protein-like II"/>
    <property type="match status" value="1"/>
</dbReference>
<evidence type="ECO:0000313" key="4">
    <source>
        <dbReference type="Proteomes" id="UP000536624"/>
    </source>
</evidence>
<dbReference type="PANTHER" id="PTHR35936:SF17">
    <property type="entry name" value="ARGININE-BINDING EXTRACELLULAR PROTEIN ARTP"/>
    <property type="match status" value="1"/>
</dbReference>